<sequence>MRDVPCITFPCRFILKDCTSETPHTKEQMIHFAPSWYSECDPIFDPIGLNSDYSIISDQGWKIQIIPESDPMNFLDVQRTFSKIDM</sequence>
<evidence type="ECO:0000313" key="2">
    <source>
        <dbReference type="WBParaSite" id="Pan_g13573.t1"/>
    </source>
</evidence>
<reference evidence="2" key="2">
    <citation type="submission" date="2020-10" db="UniProtKB">
        <authorList>
            <consortium name="WormBaseParasite"/>
        </authorList>
    </citation>
    <scope>IDENTIFICATION</scope>
</reference>
<dbReference type="WBParaSite" id="Pan_g13573.t1">
    <property type="protein sequence ID" value="Pan_g13573.t1"/>
    <property type="gene ID" value="Pan_g13573"/>
</dbReference>
<dbReference type="AlphaFoldDB" id="A0A7E4UW75"/>
<reference evidence="1" key="1">
    <citation type="journal article" date="2013" name="Genetics">
        <title>The draft genome and transcriptome of Panagrellus redivivus are shaped by the harsh demands of a free-living lifestyle.</title>
        <authorList>
            <person name="Srinivasan J."/>
            <person name="Dillman A.R."/>
            <person name="Macchietto M.G."/>
            <person name="Heikkinen L."/>
            <person name="Lakso M."/>
            <person name="Fracchia K.M."/>
            <person name="Antoshechkin I."/>
            <person name="Mortazavi A."/>
            <person name="Wong G."/>
            <person name="Sternberg P.W."/>
        </authorList>
    </citation>
    <scope>NUCLEOTIDE SEQUENCE [LARGE SCALE GENOMIC DNA]</scope>
    <source>
        <strain evidence="1">MT8872</strain>
    </source>
</reference>
<organism evidence="1 2">
    <name type="scientific">Panagrellus redivivus</name>
    <name type="common">Microworm</name>
    <dbReference type="NCBI Taxonomy" id="6233"/>
    <lineage>
        <taxon>Eukaryota</taxon>
        <taxon>Metazoa</taxon>
        <taxon>Ecdysozoa</taxon>
        <taxon>Nematoda</taxon>
        <taxon>Chromadorea</taxon>
        <taxon>Rhabditida</taxon>
        <taxon>Tylenchina</taxon>
        <taxon>Panagrolaimomorpha</taxon>
        <taxon>Panagrolaimoidea</taxon>
        <taxon>Panagrolaimidae</taxon>
        <taxon>Panagrellus</taxon>
    </lineage>
</organism>
<name>A0A7E4UW75_PANRE</name>
<protein>
    <submittedName>
        <fullName evidence="2">Neur_chan_LBD domain-containing protein</fullName>
    </submittedName>
</protein>
<dbReference type="Proteomes" id="UP000492821">
    <property type="component" value="Unassembled WGS sequence"/>
</dbReference>
<proteinExistence type="predicted"/>
<accession>A0A7E4UW75</accession>
<keyword evidence="1" id="KW-1185">Reference proteome</keyword>
<evidence type="ECO:0000313" key="1">
    <source>
        <dbReference type="Proteomes" id="UP000492821"/>
    </source>
</evidence>